<dbReference type="EMBL" id="HBHX01003383">
    <property type="protein sequence ID" value="CAE0099927.1"/>
    <property type="molecule type" value="Transcribed_RNA"/>
</dbReference>
<reference evidence="3" key="1">
    <citation type="submission" date="2021-01" db="EMBL/GenBank/DDBJ databases">
        <authorList>
            <person name="Corre E."/>
            <person name="Pelletier E."/>
            <person name="Niang G."/>
            <person name="Scheremetjew M."/>
            <person name="Finn R."/>
            <person name="Kale V."/>
            <person name="Holt S."/>
            <person name="Cochrane G."/>
            <person name="Meng A."/>
            <person name="Brown T."/>
            <person name="Cohen L."/>
        </authorList>
    </citation>
    <scope>NUCLEOTIDE SEQUENCE</scope>
    <source>
        <strain evidence="3">CCMP281</strain>
    </source>
</reference>
<gene>
    <name evidence="3" type="ORF">HERI1096_LOCUS1903</name>
</gene>
<sequence>MAGLAPARRQCWTKLWTQLLVMPGIFLLSLAQHNFSMQQWSDEAATVLFSTDGTRWYDWAFGYVFGAYLLEDMLNDSLDVLMVWHHVGCCLGHFVAFVLLPAGFPFYFGGAVSLEFGSALYNLYCLYPEAKGMAWAFVLSMSLSNLAAAIFCSVWLWQDFPIAAKLFAGIVTSIFIVIRQKECMSEIKSINTPPPSPQAPRIRSTAPPRSPEAKSAVPPRARDAAVTRAAKVK</sequence>
<feature type="transmembrane region" description="Helical" evidence="2">
    <location>
        <begin position="134"/>
        <end position="156"/>
    </location>
</feature>
<feature type="transmembrane region" description="Helical" evidence="2">
    <location>
        <begin position="12"/>
        <end position="31"/>
    </location>
</feature>
<dbReference type="AlphaFoldDB" id="A0A7S3ADF6"/>
<keyword evidence="2" id="KW-0472">Membrane</keyword>
<evidence type="ECO:0008006" key="4">
    <source>
        <dbReference type="Google" id="ProtNLM"/>
    </source>
</evidence>
<feature type="region of interest" description="Disordered" evidence="1">
    <location>
        <begin position="189"/>
        <end position="233"/>
    </location>
</feature>
<evidence type="ECO:0000256" key="2">
    <source>
        <dbReference type="SAM" id="Phobius"/>
    </source>
</evidence>
<name>A0A7S3ADF6_9EUKA</name>
<evidence type="ECO:0000313" key="3">
    <source>
        <dbReference type="EMBL" id="CAE0099927.1"/>
    </source>
</evidence>
<organism evidence="3">
    <name type="scientific">Haptolina ericina</name>
    <dbReference type="NCBI Taxonomy" id="156174"/>
    <lineage>
        <taxon>Eukaryota</taxon>
        <taxon>Haptista</taxon>
        <taxon>Haptophyta</taxon>
        <taxon>Prymnesiophyceae</taxon>
        <taxon>Prymnesiales</taxon>
        <taxon>Prymnesiaceae</taxon>
        <taxon>Haptolina</taxon>
    </lineage>
</organism>
<accession>A0A7S3ADF6</accession>
<evidence type="ECO:0000256" key="1">
    <source>
        <dbReference type="SAM" id="MobiDB-lite"/>
    </source>
</evidence>
<feature type="transmembrane region" description="Helical" evidence="2">
    <location>
        <begin position="162"/>
        <end position="178"/>
    </location>
</feature>
<proteinExistence type="predicted"/>
<keyword evidence="2" id="KW-1133">Transmembrane helix</keyword>
<keyword evidence="2" id="KW-0812">Transmembrane</keyword>
<protein>
    <recommendedName>
        <fullName evidence="4">TLC domain-containing protein</fullName>
    </recommendedName>
</protein>